<name>A0A1U7LSU5_NEOID</name>
<protein>
    <recommendedName>
        <fullName evidence="4">Myb-like domain-containing protein</fullName>
    </recommendedName>
</protein>
<comment type="caution">
    <text evidence="2">The sequence shown here is derived from an EMBL/GenBank/DDBJ whole genome shotgun (WGS) entry which is preliminary data.</text>
</comment>
<feature type="compositionally biased region" description="Basic and acidic residues" evidence="1">
    <location>
        <begin position="715"/>
        <end position="725"/>
    </location>
</feature>
<evidence type="ECO:0008006" key="4">
    <source>
        <dbReference type="Google" id="ProtNLM"/>
    </source>
</evidence>
<dbReference type="AlphaFoldDB" id="A0A1U7LSU5"/>
<sequence>MAAALRAPCIRPLHAAACSRSLPSLAPPRNNIPKPATRNEDRPSGGSAYRHSFFAEKSHPLPHGRSDDPVRTLRGATWSFRDQPHQQSNDDGVGYHNSFSREKSRTTPQQTEHTYGSARIQRNTSWSSTDQRHTPRQSDDDDRVSYRNSFSDARTHNTPQRVETTYSSARIQRNTSWSSADQRHTPRQSDDDRVSYRNSFSDARTHDTPQRVENTYGSARTQRNTSWSSTDQRHTPRQSDEHDRVSYRNSFSDGRVLNRSQRSLSDHTIPSHSAQSEQSSDYQDPADNWRQTRDDFITNPSRFRDSFLKETNTQIHPTSSNTQIETSQNIQEQSPSLEPVGHPIKAKKKQGERSPYGDWKRTGLLDSQYPASSSFSYHPFQNPGEENKKSTDVFAFRDFIRSAKAPADLYSSREYQKCLQLKTSTSGEPMLLPHMIPPRKIKPFNVWSAIHNEIMDVIIDLEECWEKIYPVFKTVWADTIAKKGLSDNSKYQKIPNIGSLCWRFYNLYCSDGTLRKGNKAFSCDEDKSICLAIERYGSATGNWRFICNMVPRRSPNLIWRRYRAKLEPIHHHLQWTKIELDTLLRGIARYGRDFETIRTLYFPFSSANVLQRRWEHKVWSYLPLKTHGLARFYNRETKGVFLHPRHMGIKKYDSGYDTEDHLLQEWELSQEPWAQKQELQEKEEFGVFGDTGIQWWKYDEEPEDDLEDDDDDDESNKTKDIVGYW</sequence>
<feature type="compositionally biased region" description="Polar residues" evidence="1">
    <location>
        <begin position="106"/>
        <end position="129"/>
    </location>
</feature>
<feature type="compositionally biased region" description="Polar residues" evidence="1">
    <location>
        <begin position="247"/>
        <end position="282"/>
    </location>
</feature>
<evidence type="ECO:0000256" key="1">
    <source>
        <dbReference type="SAM" id="MobiDB-lite"/>
    </source>
</evidence>
<dbReference type="Gene3D" id="1.10.10.60">
    <property type="entry name" value="Homeodomain-like"/>
    <property type="match status" value="1"/>
</dbReference>
<feature type="compositionally biased region" description="Polar residues" evidence="1">
    <location>
        <begin position="211"/>
        <end position="230"/>
    </location>
</feature>
<reference evidence="2 3" key="1">
    <citation type="submission" date="2016-04" db="EMBL/GenBank/DDBJ databases">
        <title>Evolutionary innovation and constraint leading to complex multicellularity in the Ascomycota.</title>
        <authorList>
            <person name="Cisse O."/>
            <person name="Nguyen A."/>
            <person name="Hewitt D.A."/>
            <person name="Jedd G."/>
            <person name="Stajich J.E."/>
        </authorList>
    </citation>
    <scope>NUCLEOTIDE SEQUENCE [LARGE SCALE GENOMIC DNA]</scope>
    <source>
        <strain evidence="2 3">DAH-3</strain>
    </source>
</reference>
<feature type="region of interest" description="Disordered" evidence="1">
    <location>
        <begin position="21"/>
        <end position="49"/>
    </location>
</feature>
<gene>
    <name evidence="2" type="ORF">NEOLI_000882</name>
</gene>
<feature type="region of interest" description="Disordered" evidence="1">
    <location>
        <begin position="699"/>
        <end position="725"/>
    </location>
</feature>
<dbReference type="InterPro" id="IPR009057">
    <property type="entry name" value="Homeodomain-like_sf"/>
</dbReference>
<evidence type="ECO:0000313" key="3">
    <source>
        <dbReference type="Proteomes" id="UP000186594"/>
    </source>
</evidence>
<evidence type="ECO:0000313" key="2">
    <source>
        <dbReference type="EMBL" id="OLL25699.1"/>
    </source>
</evidence>
<feature type="compositionally biased region" description="Polar residues" evidence="1">
    <location>
        <begin position="314"/>
        <end position="336"/>
    </location>
</feature>
<organism evidence="2 3">
    <name type="scientific">Neolecta irregularis (strain DAH-3)</name>
    <dbReference type="NCBI Taxonomy" id="1198029"/>
    <lineage>
        <taxon>Eukaryota</taxon>
        <taxon>Fungi</taxon>
        <taxon>Dikarya</taxon>
        <taxon>Ascomycota</taxon>
        <taxon>Taphrinomycotina</taxon>
        <taxon>Neolectales</taxon>
        <taxon>Neolectaceae</taxon>
        <taxon>Neolecta</taxon>
    </lineage>
</organism>
<feature type="compositionally biased region" description="Polar residues" evidence="1">
    <location>
        <begin position="146"/>
        <end position="180"/>
    </location>
</feature>
<dbReference type="Proteomes" id="UP000186594">
    <property type="component" value="Unassembled WGS sequence"/>
</dbReference>
<keyword evidence="3" id="KW-1185">Reference proteome</keyword>
<dbReference type="SUPFAM" id="SSF46689">
    <property type="entry name" value="Homeodomain-like"/>
    <property type="match status" value="1"/>
</dbReference>
<feature type="region of interest" description="Disordered" evidence="1">
    <location>
        <begin position="79"/>
        <end position="293"/>
    </location>
</feature>
<feature type="region of interest" description="Disordered" evidence="1">
    <location>
        <begin position="314"/>
        <end position="358"/>
    </location>
</feature>
<accession>A0A1U7LSU5</accession>
<proteinExistence type="predicted"/>
<dbReference type="EMBL" id="LXFE01000332">
    <property type="protein sequence ID" value="OLL25699.1"/>
    <property type="molecule type" value="Genomic_DNA"/>
</dbReference>
<feature type="compositionally biased region" description="Acidic residues" evidence="1">
    <location>
        <begin position="700"/>
        <end position="714"/>
    </location>
</feature>
<feature type="compositionally biased region" description="Basic and acidic residues" evidence="1">
    <location>
        <begin position="231"/>
        <end position="246"/>
    </location>
</feature>
<feature type="compositionally biased region" description="Basic and acidic residues" evidence="1">
    <location>
        <begin position="181"/>
        <end position="195"/>
    </location>
</feature>